<organism evidence="9 10">
    <name type="scientific">Caloramator quimbayensis</name>
    <dbReference type="NCBI Taxonomy" id="1147123"/>
    <lineage>
        <taxon>Bacteria</taxon>
        <taxon>Bacillati</taxon>
        <taxon>Bacillota</taxon>
        <taxon>Clostridia</taxon>
        <taxon>Eubacteriales</taxon>
        <taxon>Clostridiaceae</taxon>
        <taxon>Caloramator</taxon>
    </lineage>
</organism>
<evidence type="ECO:0000259" key="8">
    <source>
        <dbReference type="PROSITE" id="PS51671"/>
    </source>
</evidence>
<keyword evidence="6 7" id="KW-0472">Membrane</keyword>
<feature type="transmembrane region" description="Helical" evidence="7">
    <location>
        <begin position="36"/>
        <end position="57"/>
    </location>
</feature>
<dbReference type="PRINTS" id="PR01837">
    <property type="entry name" value="MGTCSAPBPROT"/>
</dbReference>
<feature type="transmembrane region" description="Helical" evidence="7">
    <location>
        <begin position="69"/>
        <end position="86"/>
    </location>
</feature>
<evidence type="ECO:0000256" key="2">
    <source>
        <dbReference type="ARBA" id="ARBA00009298"/>
    </source>
</evidence>
<dbReference type="Gene3D" id="3.30.70.260">
    <property type="match status" value="1"/>
</dbReference>
<name>A0A1T4XGR9_9CLOT</name>
<evidence type="ECO:0000313" key="10">
    <source>
        <dbReference type="Proteomes" id="UP000190105"/>
    </source>
</evidence>
<dbReference type="InterPro" id="IPR003416">
    <property type="entry name" value="MgtC/SapB/SrpB/YhiD_fam"/>
</dbReference>
<dbReference type="OrthoDB" id="9811198at2"/>
<comment type="subcellular location">
    <subcellularLocation>
        <location evidence="1">Cell membrane</location>
        <topology evidence="1">Multi-pass membrane protein</topology>
    </subcellularLocation>
</comment>
<dbReference type="AlphaFoldDB" id="A0A1T4XGR9"/>
<keyword evidence="4 7" id="KW-0812">Transmembrane</keyword>
<dbReference type="PANTHER" id="PTHR33778:SF1">
    <property type="entry name" value="MAGNESIUM TRANSPORTER YHID-RELATED"/>
    <property type="match status" value="1"/>
</dbReference>
<dbReference type="RefSeq" id="WP_078696457.1">
    <property type="nucleotide sequence ID" value="NZ_FUYH01000009.1"/>
</dbReference>
<dbReference type="STRING" id="1147123.SAMN05443428_10922"/>
<gene>
    <name evidence="9" type="ORF">SAMN05443428_10922</name>
</gene>
<sequence>MLLFYRAIIKFFLAVVLGGIVGYERQHKSRPAGLRTHILVCIGACLIQIISMDFSAVNKGLITSDPMRLGAQVISGIGFLGAGTIIKEGASIKGLTTAASLWTVACLGLAIGSGLYMQAVIATLFIYIALRSLKRIEDRISYDKREASFEVIIEDEPGKIGLIGIELGKLSVNITNIEIHKRDENIAAIEMVLKMPNNISNDIIIQNISQIIGVKRVSLI</sequence>
<evidence type="ECO:0000256" key="6">
    <source>
        <dbReference type="ARBA" id="ARBA00023136"/>
    </source>
</evidence>
<protein>
    <submittedName>
        <fullName evidence="9">Putative Mg2+ transporter-C (MgtC) family protein</fullName>
    </submittedName>
</protein>
<evidence type="ECO:0000256" key="7">
    <source>
        <dbReference type="SAM" id="Phobius"/>
    </source>
</evidence>
<proteinExistence type="inferred from homology"/>
<reference evidence="10" key="1">
    <citation type="submission" date="2017-02" db="EMBL/GenBank/DDBJ databases">
        <authorList>
            <person name="Varghese N."/>
            <person name="Submissions S."/>
        </authorList>
    </citation>
    <scope>NUCLEOTIDE SEQUENCE [LARGE SCALE GENOMIC DNA]</scope>
    <source>
        <strain evidence="10">USBA 833</strain>
    </source>
</reference>
<feature type="domain" description="ACT" evidence="8">
    <location>
        <begin position="148"/>
        <end position="220"/>
    </location>
</feature>
<keyword evidence="5 7" id="KW-1133">Transmembrane helix</keyword>
<evidence type="ECO:0000256" key="5">
    <source>
        <dbReference type="ARBA" id="ARBA00022989"/>
    </source>
</evidence>
<feature type="transmembrane region" description="Helical" evidence="7">
    <location>
        <begin position="7"/>
        <end position="24"/>
    </location>
</feature>
<dbReference type="PANTHER" id="PTHR33778">
    <property type="entry name" value="PROTEIN MGTC"/>
    <property type="match status" value="1"/>
</dbReference>
<dbReference type="InterPro" id="IPR002912">
    <property type="entry name" value="ACT_dom"/>
</dbReference>
<evidence type="ECO:0000256" key="4">
    <source>
        <dbReference type="ARBA" id="ARBA00022692"/>
    </source>
</evidence>
<dbReference type="SUPFAM" id="SSF55021">
    <property type="entry name" value="ACT-like"/>
    <property type="match status" value="1"/>
</dbReference>
<dbReference type="Pfam" id="PF02308">
    <property type="entry name" value="MgtC"/>
    <property type="match status" value="1"/>
</dbReference>
<dbReference type="Proteomes" id="UP000190105">
    <property type="component" value="Unassembled WGS sequence"/>
</dbReference>
<comment type="similarity">
    <text evidence="2">Belongs to the MgtC/SapB family.</text>
</comment>
<keyword evidence="10" id="KW-1185">Reference proteome</keyword>
<dbReference type="EMBL" id="FUYH01000009">
    <property type="protein sequence ID" value="SKA88679.1"/>
    <property type="molecule type" value="Genomic_DNA"/>
</dbReference>
<dbReference type="InterPro" id="IPR049177">
    <property type="entry name" value="MgtC_SapB_SrpB_YhiD_N"/>
</dbReference>
<dbReference type="PROSITE" id="PS51671">
    <property type="entry name" value="ACT"/>
    <property type="match status" value="1"/>
</dbReference>
<feature type="transmembrane region" description="Helical" evidence="7">
    <location>
        <begin position="101"/>
        <end position="130"/>
    </location>
</feature>
<dbReference type="GO" id="GO:0005886">
    <property type="term" value="C:plasma membrane"/>
    <property type="evidence" value="ECO:0007669"/>
    <property type="project" value="UniProtKB-SubCell"/>
</dbReference>
<accession>A0A1T4XGR9</accession>
<dbReference type="InterPro" id="IPR045865">
    <property type="entry name" value="ACT-like_dom_sf"/>
</dbReference>
<evidence type="ECO:0000256" key="1">
    <source>
        <dbReference type="ARBA" id="ARBA00004651"/>
    </source>
</evidence>
<keyword evidence="3" id="KW-1003">Cell membrane</keyword>
<evidence type="ECO:0000313" key="9">
    <source>
        <dbReference type="EMBL" id="SKA88679.1"/>
    </source>
</evidence>
<evidence type="ECO:0000256" key="3">
    <source>
        <dbReference type="ARBA" id="ARBA00022475"/>
    </source>
</evidence>